<protein>
    <submittedName>
        <fullName evidence="2">IMP cyclohydrolase</fullName>
    </submittedName>
</protein>
<evidence type="ECO:0000259" key="1">
    <source>
        <dbReference type="Pfam" id="PF07826"/>
    </source>
</evidence>
<feature type="domain" description="Inosine monophosphate cyclohydrolase-like" evidence="1">
    <location>
        <begin position="15"/>
        <end position="213"/>
    </location>
</feature>
<accession>A0ABY5ALQ8</accession>
<dbReference type="Gene3D" id="3.60.20.20">
    <property type="entry name" value="Inosine monophosphate cyclohydrolase-like"/>
    <property type="match status" value="1"/>
</dbReference>
<reference evidence="2" key="1">
    <citation type="submission" date="2022-06" db="EMBL/GenBank/DDBJ databases">
        <title>Complete Genome Sequence of Arcanobacterium pinnipediorum strain DSM 28752 isolated from a harbour seal.</title>
        <authorList>
            <person name="Borowiak M."/>
            <person name="Kreitlow A."/>
            <person name="Alssahen M."/>
            <person name="Malorny B."/>
            <person name="Laemmler C."/>
            <person name="Prenger-Berninghoff E."/>
            <person name="Siebert U."/>
            <person name="Ploetz M."/>
            <person name="Abdulmawjood A."/>
        </authorList>
    </citation>
    <scope>NUCLEOTIDE SEQUENCE</scope>
    <source>
        <strain evidence="2">DSM 28752</strain>
    </source>
</reference>
<gene>
    <name evidence="2" type="ORF">NG665_03960</name>
</gene>
<dbReference type="InterPro" id="IPR036795">
    <property type="entry name" value="IMP_cyclohydrolase-like_sf"/>
</dbReference>
<organism evidence="2 3">
    <name type="scientific">Arcanobacterium pinnipediorum</name>
    <dbReference type="NCBI Taxonomy" id="1503041"/>
    <lineage>
        <taxon>Bacteria</taxon>
        <taxon>Bacillati</taxon>
        <taxon>Actinomycetota</taxon>
        <taxon>Actinomycetes</taxon>
        <taxon>Actinomycetales</taxon>
        <taxon>Actinomycetaceae</taxon>
        <taxon>Arcanobacterium</taxon>
    </lineage>
</organism>
<dbReference type="Pfam" id="PF07826">
    <property type="entry name" value="IMP_cyclohyd"/>
    <property type="match status" value="1"/>
</dbReference>
<dbReference type="Proteomes" id="UP001056109">
    <property type="component" value="Chromosome"/>
</dbReference>
<evidence type="ECO:0000313" key="3">
    <source>
        <dbReference type="Proteomes" id="UP001056109"/>
    </source>
</evidence>
<proteinExistence type="predicted"/>
<dbReference type="EMBL" id="CP099547">
    <property type="protein sequence ID" value="USR80138.1"/>
    <property type="molecule type" value="Genomic_DNA"/>
</dbReference>
<dbReference type="RefSeq" id="WP_252673988.1">
    <property type="nucleotide sequence ID" value="NZ_CP099547.1"/>
</dbReference>
<keyword evidence="3" id="KW-1185">Reference proteome</keyword>
<name>A0ABY5ALQ8_9ACTO</name>
<sequence>MTANSIVSYLGSKSYPGRTLVLAVSPDARTATIIYFIMGRSANSQNRIFVDDGDVVRTQAFDESKVEDPSLIIYPIYRYFGSTHVFTNGDQTETIYQGLTAGLLPTEALQERECEPDAPNFTPRISLIAQPEGYSLNIIKAADETGHSSLHFDFNYPYLAGRGHCIHTYREDGSPTPSFSGEPVDVTYEDELGKKIWDAINPNYKVSLLEATLDLNTHEIVNMSLFNKHEEVR</sequence>
<dbReference type="InterPro" id="IPR020600">
    <property type="entry name" value="IMP_cyclohydrolase-like"/>
</dbReference>
<evidence type="ECO:0000313" key="2">
    <source>
        <dbReference type="EMBL" id="USR80138.1"/>
    </source>
</evidence>
<dbReference type="SUPFAM" id="SSF75569">
    <property type="entry name" value="Archaeal IMP cyclohydrolase PurO"/>
    <property type="match status" value="1"/>
</dbReference>